<sequence length="124" mass="14062">MISRLQENWSKNKVLQNKWMVGPNIGKGLFGEVFEAKSVGEQVYNKVVKVQGLQTKEKFETEVVILKKCSSKSSFPQHCGSFSLDNLFFIVMSREGESIEDIVRRNHRGSSEMLLVLIPKRGAT</sequence>
<keyword evidence="3" id="KW-1185">Reference proteome</keyword>
<evidence type="ECO:0000313" key="3">
    <source>
        <dbReference type="Proteomes" id="UP000008281"/>
    </source>
</evidence>
<dbReference type="OrthoDB" id="5806932at2759"/>
<dbReference type="SUPFAM" id="SSF56112">
    <property type="entry name" value="Protein kinase-like (PK-like)"/>
    <property type="match status" value="1"/>
</dbReference>
<dbReference type="InterPro" id="IPR011009">
    <property type="entry name" value="Kinase-like_dom_sf"/>
</dbReference>
<dbReference type="GO" id="GO:0005524">
    <property type="term" value="F:ATP binding"/>
    <property type="evidence" value="ECO:0007669"/>
    <property type="project" value="InterPro"/>
</dbReference>
<dbReference type="GO" id="GO:0004672">
    <property type="term" value="F:protein kinase activity"/>
    <property type="evidence" value="ECO:0007669"/>
    <property type="project" value="InterPro"/>
</dbReference>
<dbReference type="STRING" id="31234.E3N4M6"/>
<dbReference type="Proteomes" id="UP000008281">
    <property type="component" value="Unassembled WGS sequence"/>
</dbReference>
<dbReference type="AlphaFoldDB" id="E3N4M6"/>
<evidence type="ECO:0000313" key="2">
    <source>
        <dbReference type="EMBL" id="EFO85576.1"/>
    </source>
</evidence>
<name>E3N4M6_CAERE</name>
<accession>E3N4M6</accession>
<dbReference type="EMBL" id="DS268526">
    <property type="protein sequence ID" value="EFO85576.1"/>
    <property type="molecule type" value="Genomic_DNA"/>
</dbReference>
<gene>
    <name evidence="2" type="ORF">CRE_29120</name>
</gene>
<evidence type="ECO:0000259" key="1">
    <source>
        <dbReference type="PROSITE" id="PS50011"/>
    </source>
</evidence>
<protein>
    <recommendedName>
        <fullName evidence="1">Protein kinase domain-containing protein</fullName>
    </recommendedName>
</protein>
<feature type="domain" description="Protein kinase" evidence="1">
    <location>
        <begin position="19"/>
        <end position="124"/>
    </location>
</feature>
<proteinExistence type="predicted"/>
<dbReference type="InParanoid" id="E3N4M6"/>
<reference evidence="2" key="1">
    <citation type="submission" date="2007-07" db="EMBL/GenBank/DDBJ databases">
        <title>PCAP assembly of the Caenorhabditis remanei genome.</title>
        <authorList>
            <consortium name="The Caenorhabditis remanei Sequencing Consortium"/>
            <person name="Wilson R.K."/>
        </authorList>
    </citation>
    <scope>NUCLEOTIDE SEQUENCE [LARGE SCALE GENOMIC DNA]</scope>
    <source>
        <strain evidence="2">PB4641</strain>
    </source>
</reference>
<dbReference type="InterPro" id="IPR000719">
    <property type="entry name" value="Prot_kinase_dom"/>
</dbReference>
<dbReference type="Gene3D" id="1.10.510.10">
    <property type="entry name" value="Transferase(Phosphotransferase) domain 1"/>
    <property type="match status" value="1"/>
</dbReference>
<dbReference type="PROSITE" id="PS50011">
    <property type="entry name" value="PROTEIN_KINASE_DOM"/>
    <property type="match status" value="1"/>
</dbReference>
<dbReference type="HOGENOM" id="CLU_2005997_0_0_1"/>
<organism evidence="3">
    <name type="scientific">Caenorhabditis remanei</name>
    <name type="common">Caenorhabditis vulgaris</name>
    <dbReference type="NCBI Taxonomy" id="31234"/>
    <lineage>
        <taxon>Eukaryota</taxon>
        <taxon>Metazoa</taxon>
        <taxon>Ecdysozoa</taxon>
        <taxon>Nematoda</taxon>
        <taxon>Chromadorea</taxon>
        <taxon>Rhabditida</taxon>
        <taxon>Rhabditina</taxon>
        <taxon>Rhabditomorpha</taxon>
        <taxon>Rhabditoidea</taxon>
        <taxon>Rhabditidae</taxon>
        <taxon>Peloderinae</taxon>
        <taxon>Caenorhabditis</taxon>
    </lineage>
</organism>